<keyword evidence="4 6" id="KW-0012">Acyltransferase</keyword>
<gene>
    <name evidence="6" type="primary">cysE</name>
    <name evidence="6" type="ORF">Pr1d_00540</name>
</gene>
<protein>
    <recommendedName>
        <fullName evidence="1">Serine acetyltransferase</fullName>
    </recommendedName>
</protein>
<dbReference type="InterPro" id="IPR053376">
    <property type="entry name" value="Serine_acetyltransferase"/>
</dbReference>
<sequence length="319" mass="35615">MASDFRLKDQLPEITDRIVQTYSELGTINHLDHCPLPSYEEVIAATYELMEILFPGYRRRTGLHRGNISYYVGDLVDRLHDRLTSQIGRALRHDAGATSDCHCDSDFEALGQAKTLQFLDQLPDLRRVLATDVQAAFDGDPACKNVDEVIFCYPGFDAITVYRLAHILYELQIPFIPRMMTEWAHSRTGIDIHPGATIGKYFFIDHGTGVVVGETCEIGEHVKIYQGVTLGALSFPTDGDGQLVRGQKRHPTIEDRVVIYANATVLGGRTVLGHDAVIGSNVWITSSVAPHTTVVLEKPKLKVRSEVPDELRPETQYQI</sequence>
<accession>A0A5B9Q1G4</accession>
<keyword evidence="7" id="KW-1185">Reference proteome</keyword>
<keyword evidence="3 6" id="KW-0808">Transferase</keyword>
<dbReference type="GO" id="GO:0005737">
    <property type="term" value="C:cytoplasm"/>
    <property type="evidence" value="ECO:0007669"/>
    <property type="project" value="InterPro"/>
</dbReference>
<feature type="domain" description="Serine acetyltransferase N-terminal" evidence="5">
    <location>
        <begin position="117"/>
        <end position="159"/>
    </location>
</feature>
<dbReference type="CDD" id="cd03354">
    <property type="entry name" value="LbH_SAT"/>
    <property type="match status" value="1"/>
</dbReference>
<evidence type="ECO:0000313" key="6">
    <source>
        <dbReference type="EMBL" id="QEG32794.1"/>
    </source>
</evidence>
<dbReference type="NCBIfam" id="NF041874">
    <property type="entry name" value="EPS_EpsC"/>
    <property type="match status" value="1"/>
</dbReference>
<evidence type="ECO:0000256" key="2">
    <source>
        <dbReference type="ARBA" id="ARBA00022605"/>
    </source>
</evidence>
<evidence type="ECO:0000256" key="1">
    <source>
        <dbReference type="ARBA" id="ARBA00018522"/>
    </source>
</evidence>
<evidence type="ECO:0000313" key="7">
    <source>
        <dbReference type="Proteomes" id="UP000323917"/>
    </source>
</evidence>
<organism evidence="6 7">
    <name type="scientific">Bythopirellula goksoeyrii</name>
    <dbReference type="NCBI Taxonomy" id="1400387"/>
    <lineage>
        <taxon>Bacteria</taxon>
        <taxon>Pseudomonadati</taxon>
        <taxon>Planctomycetota</taxon>
        <taxon>Planctomycetia</taxon>
        <taxon>Pirellulales</taxon>
        <taxon>Lacipirellulaceae</taxon>
        <taxon>Bythopirellula</taxon>
    </lineage>
</organism>
<dbReference type="PANTHER" id="PTHR42811">
    <property type="entry name" value="SERINE ACETYLTRANSFERASE"/>
    <property type="match status" value="1"/>
</dbReference>
<name>A0A5B9Q1G4_9BACT</name>
<dbReference type="GO" id="GO:0009001">
    <property type="term" value="F:serine O-acetyltransferase activity"/>
    <property type="evidence" value="ECO:0007669"/>
    <property type="project" value="InterPro"/>
</dbReference>
<dbReference type="EMBL" id="CP042913">
    <property type="protein sequence ID" value="QEG32794.1"/>
    <property type="molecule type" value="Genomic_DNA"/>
</dbReference>
<proteinExistence type="predicted"/>
<dbReference type="UniPathway" id="UPA00136">
    <property type="reaction ID" value="UER00199"/>
</dbReference>
<dbReference type="Gene3D" id="1.10.3130.10">
    <property type="entry name" value="serine acetyltransferase, domain 1"/>
    <property type="match status" value="1"/>
</dbReference>
<dbReference type="InterPro" id="IPR042122">
    <property type="entry name" value="Ser_AcTrfase_N_sf"/>
</dbReference>
<keyword evidence="2" id="KW-0028">Amino-acid biosynthesis</keyword>
<dbReference type="InterPro" id="IPR010493">
    <property type="entry name" value="Ser_AcTrfase_N"/>
</dbReference>
<evidence type="ECO:0000259" key="5">
    <source>
        <dbReference type="Pfam" id="PF06426"/>
    </source>
</evidence>
<dbReference type="AlphaFoldDB" id="A0A5B9Q1G4"/>
<dbReference type="InterPro" id="IPR011004">
    <property type="entry name" value="Trimer_LpxA-like_sf"/>
</dbReference>
<dbReference type="GO" id="GO:0006535">
    <property type="term" value="P:cysteine biosynthetic process from serine"/>
    <property type="evidence" value="ECO:0007669"/>
    <property type="project" value="InterPro"/>
</dbReference>
<dbReference type="SUPFAM" id="SSF51161">
    <property type="entry name" value="Trimeric LpxA-like enzymes"/>
    <property type="match status" value="1"/>
</dbReference>
<dbReference type="RefSeq" id="WP_148071628.1">
    <property type="nucleotide sequence ID" value="NZ_CP042913.1"/>
</dbReference>
<reference evidence="6 7" key="1">
    <citation type="submission" date="2019-08" db="EMBL/GenBank/DDBJ databases">
        <title>Deep-cultivation of Planctomycetes and their phenomic and genomic characterization uncovers novel biology.</title>
        <authorList>
            <person name="Wiegand S."/>
            <person name="Jogler M."/>
            <person name="Boedeker C."/>
            <person name="Pinto D."/>
            <person name="Vollmers J."/>
            <person name="Rivas-Marin E."/>
            <person name="Kohn T."/>
            <person name="Peeters S.H."/>
            <person name="Heuer A."/>
            <person name="Rast P."/>
            <person name="Oberbeckmann S."/>
            <person name="Bunk B."/>
            <person name="Jeske O."/>
            <person name="Meyerdierks A."/>
            <person name="Storesund J.E."/>
            <person name="Kallscheuer N."/>
            <person name="Luecker S."/>
            <person name="Lage O.M."/>
            <person name="Pohl T."/>
            <person name="Merkel B.J."/>
            <person name="Hornburger P."/>
            <person name="Mueller R.-W."/>
            <person name="Bruemmer F."/>
            <person name="Labrenz M."/>
            <person name="Spormann A.M."/>
            <person name="Op den Camp H."/>
            <person name="Overmann J."/>
            <person name="Amann R."/>
            <person name="Jetten M.S.M."/>
            <person name="Mascher T."/>
            <person name="Medema M.H."/>
            <person name="Devos D.P."/>
            <person name="Kaster A.-K."/>
            <person name="Ovreas L."/>
            <person name="Rohde M."/>
            <person name="Galperin M.Y."/>
            <person name="Jogler C."/>
        </authorList>
    </citation>
    <scope>NUCLEOTIDE SEQUENCE [LARGE SCALE GENOMIC DNA]</scope>
    <source>
        <strain evidence="6 7">Pr1d</strain>
    </source>
</reference>
<dbReference type="KEGG" id="bgok:Pr1d_00540"/>
<evidence type="ECO:0000256" key="3">
    <source>
        <dbReference type="ARBA" id="ARBA00022679"/>
    </source>
</evidence>
<dbReference type="Gene3D" id="2.160.10.10">
    <property type="entry name" value="Hexapeptide repeat proteins"/>
    <property type="match status" value="1"/>
</dbReference>
<dbReference type="FunFam" id="2.160.10.10:FF:000015">
    <property type="entry name" value="Serine acetyltransferase, plasmid"/>
    <property type="match status" value="1"/>
</dbReference>
<dbReference type="OrthoDB" id="9801456at2"/>
<evidence type="ECO:0000256" key="4">
    <source>
        <dbReference type="ARBA" id="ARBA00023315"/>
    </source>
</evidence>
<dbReference type="Pfam" id="PF06426">
    <property type="entry name" value="SATase_N"/>
    <property type="match status" value="1"/>
</dbReference>
<dbReference type="InterPro" id="IPR045304">
    <property type="entry name" value="LbH_SAT"/>
</dbReference>
<dbReference type="Proteomes" id="UP000323917">
    <property type="component" value="Chromosome"/>
</dbReference>